<comment type="caution">
    <text evidence="1">The sequence shown here is derived from an EMBL/GenBank/DDBJ whole genome shotgun (WGS) entry which is preliminary data.</text>
</comment>
<evidence type="ECO:0000313" key="2">
    <source>
        <dbReference type="Proteomes" id="UP001500620"/>
    </source>
</evidence>
<dbReference type="EMBL" id="BAABAT010000185">
    <property type="protein sequence ID" value="GAA4264375.1"/>
    <property type="molecule type" value="Genomic_DNA"/>
</dbReference>
<reference evidence="2" key="1">
    <citation type="journal article" date="2019" name="Int. J. Syst. Evol. Microbiol.">
        <title>The Global Catalogue of Microorganisms (GCM) 10K type strain sequencing project: providing services to taxonomists for standard genome sequencing and annotation.</title>
        <authorList>
            <consortium name="The Broad Institute Genomics Platform"/>
            <consortium name="The Broad Institute Genome Sequencing Center for Infectious Disease"/>
            <person name="Wu L."/>
            <person name="Ma J."/>
        </authorList>
    </citation>
    <scope>NUCLEOTIDE SEQUENCE [LARGE SCALE GENOMIC DNA]</scope>
    <source>
        <strain evidence="2">JCM 17441</strain>
    </source>
</reference>
<accession>A0ABP8DWJ2</accession>
<sequence>MTRTGQSSDGSLALSAATIGTQHPPDTPALHSAVRPRLQSCLLICGSTLLARQSGCGAGQSCLSHGVRVAQVPTLKRVDPTIAAAYVAAGAAIATSITSVIATRSAASKGAQAALNSAERTAKATLEGLLR</sequence>
<proteinExistence type="predicted"/>
<protein>
    <submittedName>
        <fullName evidence="1">Uncharacterized protein</fullName>
    </submittedName>
</protein>
<gene>
    <name evidence="1" type="ORF">GCM10022255_117430</name>
</gene>
<evidence type="ECO:0000313" key="1">
    <source>
        <dbReference type="EMBL" id="GAA4264375.1"/>
    </source>
</evidence>
<keyword evidence="2" id="KW-1185">Reference proteome</keyword>
<dbReference type="Proteomes" id="UP001500620">
    <property type="component" value="Unassembled WGS sequence"/>
</dbReference>
<organism evidence="1 2">
    <name type="scientific">Dactylosporangium darangshiense</name>
    <dbReference type="NCBI Taxonomy" id="579108"/>
    <lineage>
        <taxon>Bacteria</taxon>
        <taxon>Bacillati</taxon>
        <taxon>Actinomycetota</taxon>
        <taxon>Actinomycetes</taxon>
        <taxon>Micromonosporales</taxon>
        <taxon>Micromonosporaceae</taxon>
        <taxon>Dactylosporangium</taxon>
    </lineage>
</organism>
<name>A0ABP8DWJ2_9ACTN</name>